<dbReference type="InterPro" id="IPR011006">
    <property type="entry name" value="CheY-like_superfamily"/>
</dbReference>
<dbReference type="GO" id="GO:0000160">
    <property type="term" value="P:phosphorelay signal transduction system"/>
    <property type="evidence" value="ECO:0007669"/>
    <property type="project" value="InterPro"/>
</dbReference>
<organism evidence="4 5">
    <name type="scientific">Cribrihabitans marinus</name>
    <dbReference type="NCBI Taxonomy" id="1227549"/>
    <lineage>
        <taxon>Bacteria</taxon>
        <taxon>Pseudomonadati</taxon>
        <taxon>Pseudomonadota</taxon>
        <taxon>Alphaproteobacteria</taxon>
        <taxon>Rhodobacterales</taxon>
        <taxon>Paracoccaceae</taxon>
        <taxon>Cribrihabitans</taxon>
    </lineage>
</organism>
<evidence type="ECO:0000256" key="2">
    <source>
        <dbReference type="PROSITE-ProRule" id="PRU00169"/>
    </source>
</evidence>
<dbReference type="PANTHER" id="PTHR44591">
    <property type="entry name" value="STRESS RESPONSE REGULATOR PROTEIN 1"/>
    <property type="match status" value="1"/>
</dbReference>
<dbReference type="Pfam" id="PF00072">
    <property type="entry name" value="Response_reg"/>
    <property type="match status" value="1"/>
</dbReference>
<proteinExistence type="predicted"/>
<reference evidence="4 5" key="1">
    <citation type="submission" date="2016-10" db="EMBL/GenBank/DDBJ databases">
        <authorList>
            <person name="de Groot N.N."/>
        </authorList>
    </citation>
    <scope>NUCLEOTIDE SEQUENCE [LARGE SCALE GENOMIC DNA]</scope>
    <source>
        <strain evidence="4 5">DSM 29340</strain>
    </source>
</reference>
<dbReference type="SMART" id="SM00448">
    <property type="entry name" value="REC"/>
    <property type="match status" value="1"/>
</dbReference>
<dbReference type="PROSITE" id="PS50110">
    <property type="entry name" value="RESPONSE_REGULATORY"/>
    <property type="match status" value="1"/>
</dbReference>
<dbReference type="SUPFAM" id="SSF52172">
    <property type="entry name" value="CheY-like"/>
    <property type="match status" value="1"/>
</dbReference>
<dbReference type="OrthoDB" id="7831674at2"/>
<dbReference type="EMBL" id="FNYD01000002">
    <property type="protein sequence ID" value="SEI69928.1"/>
    <property type="molecule type" value="Genomic_DNA"/>
</dbReference>
<dbReference type="Proteomes" id="UP000199379">
    <property type="component" value="Unassembled WGS sequence"/>
</dbReference>
<dbReference type="STRING" id="1227549.SAMN05444007_102158"/>
<sequence length="239" mass="25546">MDDSDPFANPYRMPTAARPLLGLTILVVEDSRYACEALRLMCLRSGARIRRADCLASAHRHLQIYRPSVLIVDLGLPDGSGSALIEDMAEANPRIGVILGMSGDDFTEAVAISAGADGFLAKPIISLAAFQNAILNRLPPEWQPAGPRIVPDEVIRPDPMAYHDDIAHAAEILGEGTRGETLDYVAQFLGGVARSAEDHALADAAEQLALAREHGLPAAAKAARVAGLVQDRLTRREAI</sequence>
<feature type="domain" description="Response regulatory" evidence="3">
    <location>
        <begin position="24"/>
        <end position="137"/>
    </location>
</feature>
<keyword evidence="5" id="KW-1185">Reference proteome</keyword>
<dbReference type="RefSeq" id="WP_092362501.1">
    <property type="nucleotide sequence ID" value="NZ_BMGV01000002.1"/>
</dbReference>
<name>A0A1H6SPR7_9RHOB</name>
<dbReference type="CDD" id="cd00156">
    <property type="entry name" value="REC"/>
    <property type="match status" value="1"/>
</dbReference>
<evidence type="ECO:0000313" key="5">
    <source>
        <dbReference type="Proteomes" id="UP000199379"/>
    </source>
</evidence>
<dbReference type="AlphaFoldDB" id="A0A1H6SPR7"/>
<dbReference type="PANTHER" id="PTHR44591:SF3">
    <property type="entry name" value="RESPONSE REGULATORY DOMAIN-CONTAINING PROTEIN"/>
    <property type="match status" value="1"/>
</dbReference>
<dbReference type="InterPro" id="IPR050595">
    <property type="entry name" value="Bact_response_regulator"/>
</dbReference>
<evidence type="ECO:0000313" key="4">
    <source>
        <dbReference type="EMBL" id="SEI69928.1"/>
    </source>
</evidence>
<evidence type="ECO:0000256" key="1">
    <source>
        <dbReference type="ARBA" id="ARBA00022553"/>
    </source>
</evidence>
<accession>A0A1H6SPR7</accession>
<protein>
    <submittedName>
        <fullName evidence="4">Response regulator receiver protein</fullName>
    </submittedName>
</protein>
<keyword evidence="1 2" id="KW-0597">Phosphoprotein</keyword>
<evidence type="ECO:0000259" key="3">
    <source>
        <dbReference type="PROSITE" id="PS50110"/>
    </source>
</evidence>
<feature type="modified residue" description="4-aspartylphosphate" evidence="2">
    <location>
        <position position="73"/>
    </location>
</feature>
<gene>
    <name evidence="4" type="ORF">SAMN05444007_102158</name>
</gene>
<dbReference type="Gene3D" id="3.40.50.2300">
    <property type="match status" value="1"/>
</dbReference>
<dbReference type="InterPro" id="IPR001789">
    <property type="entry name" value="Sig_transdc_resp-reg_receiver"/>
</dbReference>